<evidence type="ECO:0000313" key="3">
    <source>
        <dbReference type="Proteomes" id="UP000186079"/>
    </source>
</evidence>
<dbReference type="Gene3D" id="3.40.630.30">
    <property type="match status" value="1"/>
</dbReference>
<accession>A0A1N7B528</accession>
<dbReference type="Proteomes" id="UP000186079">
    <property type="component" value="Unassembled WGS sequence"/>
</dbReference>
<dbReference type="RefSeq" id="WP_027590492.1">
    <property type="nucleotide sequence ID" value="NZ_FTMC01000026.1"/>
</dbReference>
<evidence type="ECO:0008006" key="4">
    <source>
        <dbReference type="Google" id="ProtNLM"/>
    </source>
</evidence>
<evidence type="ECO:0000313" key="2">
    <source>
        <dbReference type="EMBL" id="SIR46459.1"/>
    </source>
</evidence>
<dbReference type="SUPFAM" id="SSF55729">
    <property type="entry name" value="Acyl-CoA N-acyltransferases (Nat)"/>
    <property type="match status" value="1"/>
</dbReference>
<keyword evidence="1" id="KW-0472">Membrane</keyword>
<dbReference type="EMBL" id="FTMC01000026">
    <property type="protein sequence ID" value="SIR46459.1"/>
    <property type="molecule type" value="Genomic_DNA"/>
</dbReference>
<protein>
    <recommendedName>
        <fullName evidence="4">N-acetyltransferase domain-containing protein</fullName>
    </recommendedName>
</protein>
<dbReference type="InterPro" id="IPR016181">
    <property type="entry name" value="Acyl_CoA_acyltransferase"/>
</dbReference>
<name>A0A1N7B528_9PSED</name>
<keyword evidence="1" id="KW-1133">Transmembrane helix</keyword>
<evidence type="ECO:0000256" key="1">
    <source>
        <dbReference type="SAM" id="Phobius"/>
    </source>
</evidence>
<proteinExistence type="predicted"/>
<keyword evidence="1" id="KW-0812">Transmembrane</keyword>
<reference evidence="2 3" key="1">
    <citation type="submission" date="2017-01" db="EMBL/GenBank/DDBJ databases">
        <authorList>
            <person name="Mah S.A."/>
            <person name="Swanson W.J."/>
            <person name="Moy G.W."/>
            <person name="Vacquier V.D."/>
        </authorList>
    </citation>
    <scope>NUCLEOTIDE SEQUENCE [LARGE SCALE GENOMIC DNA]</scope>
    <source>
        <strain evidence="2 3">ATCC 29606</strain>
    </source>
</reference>
<feature type="transmembrane region" description="Helical" evidence="1">
    <location>
        <begin position="21"/>
        <end position="43"/>
    </location>
</feature>
<sequence>METMPQQRALRRLRLDLQRHGLYRTLYLLMIKVINKFALFRILRGMYLHHVNQAYLACPAGYTCGFLSEPQLRRYAMDPRNELDGDFLDEALAKGDRCYAILKDGCLAAYSWYSLQPTRIHPPQLLLEFDTRYVYMYKGMTRAEHRGLRLYPIGINRALQWYQRCGKAGLVAYVESHNLDSLKSCLRLGYRIFGSIYVLHLLGRYLLLNTRGCRREGFRLKEIPSCPDALGANEA</sequence>
<dbReference type="AlphaFoldDB" id="A0A1N7B528"/>
<gene>
    <name evidence="2" type="ORF">SAMN05421672_12628</name>
</gene>
<organism evidence="2 3">
    <name type="scientific">Pseudomonas flexibilis</name>
    <dbReference type="NCBI Taxonomy" id="706570"/>
    <lineage>
        <taxon>Bacteria</taxon>
        <taxon>Pseudomonadati</taxon>
        <taxon>Pseudomonadota</taxon>
        <taxon>Gammaproteobacteria</taxon>
        <taxon>Pseudomonadales</taxon>
        <taxon>Pseudomonadaceae</taxon>
        <taxon>Pseudomonas</taxon>
    </lineage>
</organism>